<organism evidence="3 4">
    <name type="scientific">Noviherbaspirillum pedocola</name>
    <dbReference type="NCBI Taxonomy" id="2801341"/>
    <lineage>
        <taxon>Bacteria</taxon>
        <taxon>Pseudomonadati</taxon>
        <taxon>Pseudomonadota</taxon>
        <taxon>Betaproteobacteria</taxon>
        <taxon>Burkholderiales</taxon>
        <taxon>Oxalobacteraceae</taxon>
        <taxon>Noviherbaspirillum</taxon>
    </lineage>
</organism>
<dbReference type="SUPFAM" id="SSF55874">
    <property type="entry name" value="ATPase domain of HSP90 chaperone/DNA topoisomerase II/histidine kinase"/>
    <property type="match status" value="1"/>
</dbReference>
<dbReference type="AlphaFoldDB" id="A0A934SZT1"/>
<gene>
    <name evidence="3" type="ORF">JJB74_29445</name>
</gene>
<keyword evidence="4" id="KW-1185">Reference proteome</keyword>
<keyword evidence="1" id="KW-0597">Phosphoprotein</keyword>
<dbReference type="Gene3D" id="3.30.565.10">
    <property type="entry name" value="Histidine kinase-like ATPase, C-terminal domain"/>
    <property type="match status" value="1"/>
</dbReference>
<feature type="domain" description="Response regulatory" evidence="2">
    <location>
        <begin position="10"/>
        <end position="126"/>
    </location>
</feature>
<protein>
    <recommendedName>
        <fullName evidence="2">Response regulatory domain-containing protein</fullName>
    </recommendedName>
</protein>
<sequence>MNSHKDTCGTVLFVDQEETASRYIRERFDGAYHLVIAHSATEALTYLCDRSLHIDVVVTDDKLPDRSSSAVLRQAIEMHPYIQCILLTADQLPDAVAAQMGQSRGWRVFEKPVELDKLSTSIEEAVSRSLRQQMRCQRFEAINDTMQFFGEQIAVHNASLHRLNELLNASSDDSRINIGQIREQAAAIAESMSRLSGKLMPSMHHALNEIGYAHTTETNITAGRMVRDTLGKMALTRSERDMINIVVKQDFLIPRTASLMDLALSNVLRHALSSAARSSGKPWVNVTVQVQGAPEIVVADSGDGVPDAVKKEVTDTLRTEPLTPLAQVLRTCLSIMRFMGGTVLLASYPLHTSQISLEFSPQDQDLPLTDDRLRQSGS</sequence>
<dbReference type="PROSITE" id="PS50110">
    <property type="entry name" value="RESPONSE_REGULATORY"/>
    <property type="match status" value="1"/>
</dbReference>
<dbReference type="SMART" id="SM00448">
    <property type="entry name" value="REC"/>
    <property type="match status" value="1"/>
</dbReference>
<dbReference type="Gene3D" id="3.40.50.2300">
    <property type="match status" value="1"/>
</dbReference>
<feature type="modified residue" description="4-aspartylphosphate" evidence="1">
    <location>
        <position position="60"/>
    </location>
</feature>
<dbReference type="SUPFAM" id="SSF52172">
    <property type="entry name" value="CheY-like"/>
    <property type="match status" value="1"/>
</dbReference>
<proteinExistence type="predicted"/>
<dbReference type="EMBL" id="JAEPBG010000026">
    <property type="protein sequence ID" value="MBK4738757.1"/>
    <property type="molecule type" value="Genomic_DNA"/>
</dbReference>
<evidence type="ECO:0000256" key="1">
    <source>
        <dbReference type="PROSITE-ProRule" id="PRU00169"/>
    </source>
</evidence>
<dbReference type="GO" id="GO:0000160">
    <property type="term" value="P:phosphorelay signal transduction system"/>
    <property type="evidence" value="ECO:0007669"/>
    <property type="project" value="InterPro"/>
</dbReference>
<evidence type="ECO:0000313" key="4">
    <source>
        <dbReference type="Proteomes" id="UP000622890"/>
    </source>
</evidence>
<comment type="caution">
    <text evidence="3">The sequence shown here is derived from an EMBL/GenBank/DDBJ whole genome shotgun (WGS) entry which is preliminary data.</text>
</comment>
<evidence type="ECO:0000259" key="2">
    <source>
        <dbReference type="PROSITE" id="PS50110"/>
    </source>
</evidence>
<dbReference type="Proteomes" id="UP000622890">
    <property type="component" value="Unassembled WGS sequence"/>
</dbReference>
<dbReference type="InterPro" id="IPR011006">
    <property type="entry name" value="CheY-like_superfamily"/>
</dbReference>
<evidence type="ECO:0000313" key="3">
    <source>
        <dbReference type="EMBL" id="MBK4738757.1"/>
    </source>
</evidence>
<dbReference type="RefSeq" id="WP_200598130.1">
    <property type="nucleotide sequence ID" value="NZ_JAEPBG010000026.1"/>
</dbReference>
<dbReference type="InterPro" id="IPR001789">
    <property type="entry name" value="Sig_transdc_resp-reg_receiver"/>
</dbReference>
<dbReference type="InterPro" id="IPR036890">
    <property type="entry name" value="HATPase_C_sf"/>
</dbReference>
<name>A0A934SZT1_9BURK</name>
<accession>A0A934SZT1</accession>
<reference evidence="3" key="1">
    <citation type="submission" date="2021-01" db="EMBL/GenBank/DDBJ databases">
        <title>Genome sequence of strain Noviherbaspirillum sp. DKR-6.</title>
        <authorList>
            <person name="Chaudhary D.K."/>
        </authorList>
    </citation>
    <scope>NUCLEOTIDE SEQUENCE</scope>
    <source>
        <strain evidence="3">DKR-6</strain>
    </source>
</reference>